<accession>A0AA40KWU3</accession>
<evidence type="ECO:0000313" key="2">
    <source>
        <dbReference type="EMBL" id="KAK1135617.1"/>
    </source>
</evidence>
<evidence type="ECO:0000313" key="3">
    <source>
        <dbReference type="Proteomes" id="UP001177670"/>
    </source>
</evidence>
<organism evidence="2 3">
    <name type="scientific">Melipona bicolor</name>
    <dbReference type="NCBI Taxonomy" id="60889"/>
    <lineage>
        <taxon>Eukaryota</taxon>
        <taxon>Metazoa</taxon>
        <taxon>Ecdysozoa</taxon>
        <taxon>Arthropoda</taxon>
        <taxon>Hexapoda</taxon>
        <taxon>Insecta</taxon>
        <taxon>Pterygota</taxon>
        <taxon>Neoptera</taxon>
        <taxon>Endopterygota</taxon>
        <taxon>Hymenoptera</taxon>
        <taxon>Apocrita</taxon>
        <taxon>Aculeata</taxon>
        <taxon>Apoidea</taxon>
        <taxon>Anthophila</taxon>
        <taxon>Apidae</taxon>
        <taxon>Melipona</taxon>
    </lineage>
</organism>
<name>A0AA40KWU3_9HYME</name>
<comment type="caution">
    <text evidence="2">The sequence shown here is derived from an EMBL/GenBank/DDBJ whole genome shotgun (WGS) entry which is preliminary data.</text>
</comment>
<gene>
    <name evidence="2" type="ORF">K0M31_000206</name>
</gene>
<feature type="region of interest" description="Disordered" evidence="1">
    <location>
        <begin position="1"/>
        <end position="25"/>
    </location>
</feature>
<evidence type="ECO:0000256" key="1">
    <source>
        <dbReference type="SAM" id="MobiDB-lite"/>
    </source>
</evidence>
<feature type="compositionally biased region" description="Polar residues" evidence="1">
    <location>
        <begin position="88"/>
        <end position="98"/>
    </location>
</feature>
<dbReference type="AlphaFoldDB" id="A0AA40KWU3"/>
<reference evidence="2" key="1">
    <citation type="submission" date="2021-10" db="EMBL/GenBank/DDBJ databases">
        <title>Melipona bicolor Genome sequencing and assembly.</title>
        <authorList>
            <person name="Araujo N.S."/>
            <person name="Arias M.C."/>
        </authorList>
    </citation>
    <scope>NUCLEOTIDE SEQUENCE</scope>
    <source>
        <strain evidence="2">USP_2M_L1-L4_2017</strain>
        <tissue evidence="2">Whole body</tissue>
    </source>
</reference>
<feature type="region of interest" description="Disordered" evidence="1">
    <location>
        <begin position="83"/>
        <end position="102"/>
    </location>
</feature>
<dbReference type="EMBL" id="JAHYIQ010000001">
    <property type="protein sequence ID" value="KAK1135617.1"/>
    <property type="molecule type" value="Genomic_DNA"/>
</dbReference>
<protein>
    <submittedName>
        <fullName evidence="2">Uncharacterized protein</fullName>
    </submittedName>
</protein>
<proteinExistence type="predicted"/>
<sequence>MVPNLFRFSVRKEKKTRQTPGPEWPTEALTAYQIGGTRTWMLEYPKVPKSEEDEQNLKSVGKRPLEATTCYYVILRAEQEDGLESPEGNYNQGNSFESSLKEYTPTINKQYPRYR</sequence>
<dbReference type="Proteomes" id="UP001177670">
    <property type="component" value="Unassembled WGS sequence"/>
</dbReference>
<keyword evidence="3" id="KW-1185">Reference proteome</keyword>